<dbReference type="InterPro" id="IPR009003">
    <property type="entry name" value="Peptidase_S1_PA"/>
</dbReference>
<dbReference type="InterPro" id="IPR051201">
    <property type="entry name" value="Chloro_Bact_Ser_Proteases"/>
</dbReference>
<evidence type="ECO:0000313" key="4">
    <source>
        <dbReference type="EMBL" id="TYQ03930.1"/>
    </source>
</evidence>
<dbReference type="InterPro" id="IPR001478">
    <property type="entry name" value="PDZ"/>
</dbReference>
<dbReference type="SUPFAM" id="SSF50156">
    <property type="entry name" value="PDZ domain-like"/>
    <property type="match status" value="1"/>
</dbReference>
<reference evidence="4" key="1">
    <citation type="submission" date="2019-07" db="EMBL/GenBank/DDBJ databases">
        <title>Genomic Encyclopedia of Type Strains, Phase IV (KMG-IV): sequencing the most valuable type-strain genomes for metagenomic binning, comparative biology and taxonomic classification.</title>
        <authorList>
            <person name="Goeker M."/>
        </authorList>
    </citation>
    <scope>NUCLEOTIDE SEQUENCE</scope>
    <source>
        <strain evidence="4">DSM 44596</strain>
    </source>
</reference>
<dbReference type="Pfam" id="PF13365">
    <property type="entry name" value="Trypsin_2"/>
    <property type="match status" value="1"/>
</dbReference>
<dbReference type="GO" id="GO:0004252">
    <property type="term" value="F:serine-type endopeptidase activity"/>
    <property type="evidence" value="ECO:0007669"/>
    <property type="project" value="InterPro"/>
</dbReference>
<dbReference type="PROSITE" id="PS50106">
    <property type="entry name" value="PDZ"/>
    <property type="match status" value="1"/>
</dbReference>
<dbReference type="AlphaFoldDB" id="A0A652YPZ9"/>
<dbReference type="Gene3D" id="2.40.10.120">
    <property type="match status" value="1"/>
</dbReference>
<dbReference type="SMART" id="SM00228">
    <property type="entry name" value="PDZ"/>
    <property type="match status" value="1"/>
</dbReference>
<evidence type="ECO:0000256" key="1">
    <source>
        <dbReference type="ARBA" id="ARBA00022670"/>
    </source>
</evidence>
<evidence type="ECO:0000256" key="2">
    <source>
        <dbReference type="ARBA" id="ARBA00022801"/>
    </source>
</evidence>
<organism evidence="4">
    <name type="scientific">Nocardia globerula</name>
    <dbReference type="NCBI Taxonomy" id="1818"/>
    <lineage>
        <taxon>Bacteria</taxon>
        <taxon>Bacillati</taxon>
        <taxon>Actinomycetota</taxon>
        <taxon>Actinomycetes</taxon>
        <taxon>Mycobacteriales</taxon>
        <taxon>Nocardiaceae</taxon>
        <taxon>Nocardia</taxon>
    </lineage>
</organism>
<sequence>MGPRMSEDSGSRGTKRGLWIAVLLVLGLGGLTLAAPPLTPSSLIPNSLQPNSLQPNAQSPVTVITTTPPPPAISLTPQELVARVVSSIVTITSSARFTTTAGTGIVLSPDGVVLTNHHVISGGTEITAVNMSNGLIYDVEVLGYDSGQDLAVLRLVGASDLPVATVGSSQTAARGDPVTAIGNADGEGVPLPALGTITGFGVTVNTRNSTDGSRNQLKGLIEVNADIRPGDSGGPLVNAAAELIGVSSAGNAIAIEDRTEISPAPQSYAIPIDTALPIVDQILSGRSSETVRVGPTPVLGVAVKDHVGSPPGAEVVAVSFDSPAELAGLTEGDVITNFGGAPIASTSDLNIAMSMRHPGDTVDLIWFDAQGQQRSGSLVLDEGPPR</sequence>
<comment type="caution">
    <text evidence="4">The sequence shown here is derived from an EMBL/GenBank/DDBJ whole genome shotgun (WGS) entry which is preliminary data.</text>
</comment>
<dbReference type="Gene3D" id="2.30.42.10">
    <property type="match status" value="1"/>
</dbReference>
<accession>A0A652YPZ9</accession>
<dbReference type="InterPro" id="IPR001940">
    <property type="entry name" value="Peptidase_S1C"/>
</dbReference>
<gene>
    <name evidence="4" type="ORF">FNL38_104299</name>
</gene>
<keyword evidence="2" id="KW-0378">Hydrolase</keyword>
<dbReference type="InterPro" id="IPR036034">
    <property type="entry name" value="PDZ_sf"/>
</dbReference>
<dbReference type="PRINTS" id="PR00834">
    <property type="entry name" value="PROTEASES2C"/>
</dbReference>
<dbReference type="SUPFAM" id="SSF50494">
    <property type="entry name" value="Trypsin-like serine proteases"/>
    <property type="match status" value="1"/>
</dbReference>
<evidence type="ECO:0000259" key="3">
    <source>
        <dbReference type="PROSITE" id="PS50106"/>
    </source>
</evidence>
<dbReference type="PANTHER" id="PTHR43343">
    <property type="entry name" value="PEPTIDASE S12"/>
    <property type="match status" value="1"/>
</dbReference>
<name>A0A652YPZ9_NOCGL</name>
<feature type="domain" description="PDZ" evidence="3">
    <location>
        <begin position="294"/>
        <end position="364"/>
    </location>
</feature>
<proteinExistence type="predicted"/>
<dbReference type="EMBL" id="VNIQ01000004">
    <property type="protein sequence ID" value="TYQ03930.1"/>
    <property type="molecule type" value="Genomic_DNA"/>
</dbReference>
<protein>
    <submittedName>
        <fullName evidence="4">S1-C subfamily serine protease</fullName>
    </submittedName>
</protein>
<dbReference type="Pfam" id="PF13180">
    <property type="entry name" value="PDZ_2"/>
    <property type="match status" value="1"/>
</dbReference>
<dbReference type="GO" id="GO:0006508">
    <property type="term" value="P:proteolysis"/>
    <property type="evidence" value="ECO:0007669"/>
    <property type="project" value="UniProtKB-KW"/>
</dbReference>
<dbReference type="PANTHER" id="PTHR43343:SF3">
    <property type="entry name" value="PROTEASE DO-LIKE 8, CHLOROPLASTIC"/>
    <property type="match status" value="1"/>
</dbReference>
<keyword evidence="1 4" id="KW-0645">Protease</keyword>